<reference evidence="4" key="1">
    <citation type="submission" date="2019-12" db="EMBL/GenBank/DDBJ databases">
        <authorList>
            <person name="Scholes J."/>
        </authorList>
    </citation>
    <scope>NUCLEOTIDE SEQUENCE</scope>
</reference>
<dbReference type="PANTHER" id="PTHR31286:SF178">
    <property type="entry name" value="DUF4283 DOMAIN-CONTAINING PROTEIN"/>
    <property type="match status" value="1"/>
</dbReference>
<feature type="non-terminal residue" evidence="4">
    <location>
        <position position="356"/>
    </location>
</feature>
<dbReference type="InterPro" id="IPR040256">
    <property type="entry name" value="At4g02000-like"/>
</dbReference>
<dbReference type="Pfam" id="PF14392">
    <property type="entry name" value="zf-CCHC_4"/>
    <property type="match status" value="1"/>
</dbReference>
<dbReference type="EMBL" id="CACSLK010027796">
    <property type="protein sequence ID" value="CAA0829972.1"/>
    <property type="molecule type" value="Genomic_DNA"/>
</dbReference>
<dbReference type="InterPro" id="IPR025836">
    <property type="entry name" value="Zn_knuckle_CX2CX4HX4C"/>
</dbReference>
<keyword evidence="5" id="KW-1185">Reference proteome</keyword>
<sequence>VERMLGVIWGGDVLRKLNACSLSEKEAGGVELLVDDVKAGVEECEGSLFGKVVGDRPASIMGIKHAMSSIWKLQQAMEVKKISSNFFQFLFTSMEDKAKVVAGNNWLFENQYLVLTERFPGLHSSHSCFEEINIWVQVQNVPLNWMCTEVGMRIGQIFNRVKNVVVCKVGGEVGSFIKILAVLSLREPIPRCTVVKLGDQRITVVFRYERLVNLCHYCGMIGHLDRGCKRRAEDIEKGPLKEGQFGEWLKAKETYHGGRTFQASSSGEKSAPPQQNSNQDSIVFANESPIKNAQSAVEVCKDNPGNERSEFGAAEAHSQMPVGLEIVPAQVEPTPTVIMTLGEKMEFPMEVEQQGV</sequence>
<dbReference type="Pfam" id="PF14111">
    <property type="entry name" value="DUF4283"/>
    <property type="match status" value="1"/>
</dbReference>
<proteinExistence type="predicted"/>
<evidence type="ECO:0000259" key="3">
    <source>
        <dbReference type="Pfam" id="PF14392"/>
    </source>
</evidence>
<evidence type="ECO:0000259" key="2">
    <source>
        <dbReference type="Pfam" id="PF14111"/>
    </source>
</evidence>
<evidence type="ECO:0000313" key="4">
    <source>
        <dbReference type="EMBL" id="CAA0829972.1"/>
    </source>
</evidence>
<protein>
    <recommendedName>
        <fullName evidence="6">CCHC-type domain-containing protein</fullName>
    </recommendedName>
</protein>
<feature type="compositionally biased region" description="Polar residues" evidence="1">
    <location>
        <begin position="261"/>
        <end position="279"/>
    </location>
</feature>
<evidence type="ECO:0000313" key="5">
    <source>
        <dbReference type="Proteomes" id="UP001153555"/>
    </source>
</evidence>
<feature type="domain" description="DUF4283" evidence="2">
    <location>
        <begin position="42"/>
        <end position="116"/>
    </location>
</feature>
<feature type="domain" description="Zinc knuckle CX2CX4HX4C" evidence="3">
    <location>
        <begin position="195"/>
        <end position="229"/>
    </location>
</feature>
<comment type="caution">
    <text evidence="4">The sequence shown here is derived from an EMBL/GenBank/DDBJ whole genome shotgun (WGS) entry which is preliminary data.</text>
</comment>
<evidence type="ECO:0008006" key="6">
    <source>
        <dbReference type="Google" id="ProtNLM"/>
    </source>
</evidence>
<dbReference type="Proteomes" id="UP001153555">
    <property type="component" value="Unassembled WGS sequence"/>
</dbReference>
<gene>
    <name evidence="4" type="ORF">SHERM_25453</name>
</gene>
<dbReference type="InterPro" id="IPR025558">
    <property type="entry name" value="DUF4283"/>
</dbReference>
<dbReference type="PANTHER" id="PTHR31286">
    <property type="entry name" value="GLYCINE-RICH CELL WALL STRUCTURAL PROTEIN 1.8-LIKE"/>
    <property type="match status" value="1"/>
</dbReference>
<organism evidence="4 5">
    <name type="scientific">Striga hermonthica</name>
    <name type="common">Purple witchweed</name>
    <name type="synonym">Buchnera hermonthica</name>
    <dbReference type="NCBI Taxonomy" id="68872"/>
    <lineage>
        <taxon>Eukaryota</taxon>
        <taxon>Viridiplantae</taxon>
        <taxon>Streptophyta</taxon>
        <taxon>Embryophyta</taxon>
        <taxon>Tracheophyta</taxon>
        <taxon>Spermatophyta</taxon>
        <taxon>Magnoliopsida</taxon>
        <taxon>eudicotyledons</taxon>
        <taxon>Gunneridae</taxon>
        <taxon>Pentapetalae</taxon>
        <taxon>asterids</taxon>
        <taxon>lamiids</taxon>
        <taxon>Lamiales</taxon>
        <taxon>Orobanchaceae</taxon>
        <taxon>Buchnereae</taxon>
        <taxon>Striga</taxon>
    </lineage>
</organism>
<name>A0A9N7NHJ3_STRHE</name>
<dbReference type="AlphaFoldDB" id="A0A9N7NHJ3"/>
<accession>A0A9N7NHJ3</accession>
<dbReference type="OrthoDB" id="1939268at2759"/>
<feature type="non-terminal residue" evidence="4">
    <location>
        <position position="1"/>
    </location>
</feature>
<feature type="region of interest" description="Disordered" evidence="1">
    <location>
        <begin position="259"/>
        <end position="279"/>
    </location>
</feature>
<evidence type="ECO:0000256" key="1">
    <source>
        <dbReference type="SAM" id="MobiDB-lite"/>
    </source>
</evidence>